<keyword evidence="7" id="KW-1185">Reference proteome</keyword>
<protein>
    <submittedName>
        <fullName evidence="6">Beta-xylosidase/lysophospholipase L1-like esterase</fullName>
    </submittedName>
</protein>
<dbReference type="Pfam" id="PF04616">
    <property type="entry name" value="Glyco_hydro_43"/>
    <property type="match status" value="1"/>
</dbReference>
<evidence type="ECO:0000313" key="6">
    <source>
        <dbReference type="EMBL" id="MDR7297459.1"/>
    </source>
</evidence>
<dbReference type="InterPro" id="IPR013320">
    <property type="entry name" value="ConA-like_dom_sf"/>
</dbReference>
<dbReference type="PROSITE" id="PS51257">
    <property type="entry name" value="PROKAR_LIPOPROTEIN"/>
    <property type="match status" value="1"/>
</dbReference>
<dbReference type="Gene3D" id="3.40.50.1110">
    <property type="entry name" value="SGNH hydrolase"/>
    <property type="match status" value="1"/>
</dbReference>
<dbReference type="InterPro" id="IPR041542">
    <property type="entry name" value="GH43_C2"/>
</dbReference>
<dbReference type="PANTHER" id="PTHR42812">
    <property type="entry name" value="BETA-XYLOSIDASE"/>
    <property type="match status" value="1"/>
</dbReference>
<evidence type="ECO:0000256" key="2">
    <source>
        <dbReference type="ARBA" id="ARBA00022801"/>
    </source>
</evidence>
<keyword evidence="3" id="KW-0326">Glycosidase</keyword>
<dbReference type="Gene3D" id="2.115.10.20">
    <property type="entry name" value="Glycosyl hydrolase domain, family 43"/>
    <property type="match status" value="1"/>
</dbReference>
<dbReference type="Proteomes" id="UP001180536">
    <property type="component" value="Unassembled WGS sequence"/>
</dbReference>
<evidence type="ECO:0000259" key="4">
    <source>
        <dbReference type="Pfam" id="PF13472"/>
    </source>
</evidence>
<dbReference type="CDD" id="cd18617">
    <property type="entry name" value="GH43_XynB-like"/>
    <property type="match status" value="1"/>
</dbReference>
<dbReference type="Pfam" id="PF13472">
    <property type="entry name" value="Lipase_GDSL_2"/>
    <property type="match status" value="1"/>
</dbReference>
<evidence type="ECO:0000256" key="3">
    <source>
        <dbReference type="ARBA" id="ARBA00023295"/>
    </source>
</evidence>
<name>A0ABU1ZA02_9BURK</name>
<proteinExistence type="inferred from homology"/>
<dbReference type="SUPFAM" id="SSF75005">
    <property type="entry name" value="Arabinanase/levansucrase/invertase"/>
    <property type="match status" value="1"/>
</dbReference>
<reference evidence="6 7" key="1">
    <citation type="submission" date="2023-07" db="EMBL/GenBank/DDBJ databases">
        <title>Sorghum-associated microbial communities from plants grown in Nebraska, USA.</title>
        <authorList>
            <person name="Schachtman D."/>
        </authorList>
    </citation>
    <scope>NUCLEOTIDE SEQUENCE [LARGE SCALE GENOMIC DNA]</scope>
    <source>
        <strain evidence="6 7">BE310</strain>
    </source>
</reference>
<dbReference type="PANTHER" id="PTHR42812:SF12">
    <property type="entry name" value="BETA-XYLOSIDASE-RELATED"/>
    <property type="match status" value="1"/>
</dbReference>
<organism evidence="6 7">
    <name type="scientific">Pelomonas aquatica</name>
    <dbReference type="NCBI Taxonomy" id="431058"/>
    <lineage>
        <taxon>Bacteria</taxon>
        <taxon>Pseudomonadati</taxon>
        <taxon>Pseudomonadota</taxon>
        <taxon>Betaproteobacteria</taxon>
        <taxon>Burkholderiales</taxon>
        <taxon>Sphaerotilaceae</taxon>
        <taxon>Roseateles</taxon>
    </lineage>
</organism>
<evidence type="ECO:0000256" key="1">
    <source>
        <dbReference type="ARBA" id="ARBA00009865"/>
    </source>
</evidence>
<feature type="domain" description="Beta-xylosidase C-terminal Concanavalin A-like" evidence="5">
    <location>
        <begin position="760"/>
        <end position="953"/>
    </location>
</feature>
<comment type="similarity">
    <text evidence="1">Belongs to the glycosyl hydrolase 43 family.</text>
</comment>
<dbReference type="SUPFAM" id="SSF52266">
    <property type="entry name" value="SGNH hydrolase"/>
    <property type="match status" value="1"/>
</dbReference>
<dbReference type="Gene3D" id="2.60.120.200">
    <property type="match status" value="1"/>
</dbReference>
<comment type="caution">
    <text evidence="6">The sequence shown here is derived from an EMBL/GenBank/DDBJ whole genome shotgun (WGS) entry which is preliminary data.</text>
</comment>
<dbReference type="EMBL" id="JAVDXQ010000004">
    <property type="protein sequence ID" value="MDR7297459.1"/>
    <property type="molecule type" value="Genomic_DNA"/>
</dbReference>
<evidence type="ECO:0000259" key="5">
    <source>
        <dbReference type="Pfam" id="PF17851"/>
    </source>
</evidence>
<dbReference type="CDD" id="cd01830">
    <property type="entry name" value="XynE_like"/>
    <property type="match status" value="1"/>
</dbReference>
<accession>A0ABU1ZA02</accession>
<dbReference type="SUPFAM" id="SSF49899">
    <property type="entry name" value="Concanavalin A-like lectins/glucanases"/>
    <property type="match status" value="1"/>
</dbReference>
<evidence type="ECO:0000313" key="7">
    <source>
        <dbReference type="Proteomes" id="UP001180536"/>
    </source>
</evidence>
<feature type="domain" description="SGNH hydrolase-type esterase" evidence="4">
    <location>
        <begin position="226"/>
        <end position="419"/>
    </location>
</feature>
<keyword evidence="2" id="KW-0378">Hydrolase</keyword>
<sequence length="957" mass="103862">MSNRLGTAVWSMAVGVALLVAGCALRPGETPPDTGRWVAAWGSAQLDQRAPAAGEASGGKPVPAVWQQPLREATVRQVVRVTAAGRAVRVRLSNAFGREPLEVGAASVAMVQPATDGAAAPVLQAGSLRALTFGGRRDLILAPGAEAWSDPVEMAVPRLADLAVQTYLRAEPAIATVHPGSRISSWAVAGNQADVARWPEAAARDGWWHLAAVDVRAAAPQPVLVAIGDSITDGYGVAPGSYQRWTDMLARRLVAAARDAAVVNTGIGGNRLLRDGLGPHVLSRFDRDVLDRTGATHAVVLIGVNDLGISHRGRATTPESRAALLGELKAGFDAMARRARERGVCLMVGTVMPYGGSGYYQPKPENEADRQALNDWIRQAGFDAVLDFDALARDPARPTHLRAELDADGLHPSMAGYRAMADAFPLEFLDRRCGQGGAASAAAMPATFDNPVISGFASDPSVCRAGEDFYLVTSTFEYLPGLPVYHSRDLVHWRLIGNALSRESQISFVGRKSSKAIFAPTIRCEAGRFYIVTTDVEGIGNFFITASDPAGEWSDPVRLPEPVFGMDPSFFFDDDGTVYYTRHGGGRDGGVYQARVDLKAGRLLEEPRLVWKGMGGIWPEGPHLYKRNGWYYLMIAEGGTSYDHRITMARSRSPWGPFEPHPDNPVLTHRNLPDHPFQALGHADLVTTPQGQWWATLLAIRPQAADGGRHHHIGRETLLAPVRWRADGWPEFGQNRMLAQPQPTRGLPGWAPWPQPPVRETFAPDRKLPPHWAFLRTFAKERWSLAARPGQLRLIGGRTGLDAIGTPAFMGRRQERLNQRFATQLDFNPTDARDAAGLALRMNESHHALLRLTGGPARRVECLQQLNGQPRVLASAAVPPGPMQLQVLAEPSQYTLAWRRANHGRDWQPLCRIPTHQLSTETSTGFTGVYLGLFAFSATAAPAAADFAWVDFEPLGP</sequence>
<gene>
    <name evidence="6" type="ORF">J2X16_002808</name>
</gene>
<dbReference type="InterPro" id="IPR023296">
    <property type="entry name" value="Glyco_hydro_beta-prop_sf"/>
</dbReference>
<dbReference type="InterPro" id="IPR006710">
    <property type="entry name" value="Glyco_hydro_43"/>
</dbReference>
<dbReference type="InterPro" id="IPR051795">
    <property type="entry name" value="Glycosyl_Hydrlase_43"/>
</dbReference>
<dbReference type="RefSeq" id="WP_310345677.1">
    <property type="nucleotide sequence ID" value="NZ_JAVDXQ010000004.1"/>
</dbReference>
<dbReference type="Pfam" id="PF17851">
    <property type="entry name" value="GH43_C2"/>
    <property type="match status" value="1"/>
</dbReference>
<dbReference type="InterPro" id="IPR013830">
    <property type="entry name" value="SGNH_hydro"/>
</dbReference>
<dbReference type="InterPro" id="IPR036514">
    <property type="entry name" value="SGNH_hydro_sf"/>
</dbReference>